<dbReference type="OMA" id="MHIIKGS"/>
<evidence type="ECO:0000259" key="2">
    <source>
        <dbReference type="Pfam" id="PF20413"/>
    </source>
</evidence>
<dbReference type="KEGG" id="loa:LOAG_00985"/>
<sequence>MGPTAALILTYIARKCGWKCVLKLGSLSISLIAGKVMFRHFIFICEDYTIFCNDGYLIFAYWRHIKLVDLHTRGLKGRLCLTLNGLRIHIYNRLEAYRKLKKDPKFEKLFTTISQQQYTDEILHSNEGKNDKFLKNFWAFVGTIRMSSRNVHVYVGNRLLPTTLVIFSHKTLFTGRLEQVSNAMLLVCSISGSNFSISLNNNEEYDETDPRNLWKRHNAPRTMGSGFKVLQNATLKAVYRQSIFVDPSSEPICDLNADFGENVAIAYGPWAEACRVAFVSYFFPADFTDATPTKLPESDERKIPLIMDITLAMNGRTTINLWFMRHDELNTVAVIIKNGLSIKVENPLVIAEEGYKTTMRFIMKDVQFLPTSGFRKLISYEELIMECNVFVPKQYGQLQKCEILMKMNRVTMWCAWDHIAFMQDFVSEVSANYTEDLAQFVPQIWNYRIEFTNAKFIFVTNDKNWVDASNPSNNFLIALVAKRFTISYNLNKTEFCPQICHCKSEMVASEAVIIKFHIPERSTLSPVIHTLYDNSFHSVKQSSIHMQTALDFDGSWLDFLRTRQITFTYDYTWHPIYPPYQSDLPARIKITRTRHPAHPFELESDSAQIEIAIHSPEIFISGFALWIIKNYINDYFGSYSQQQSDMDSYHAHALLSRRLYGHVKHEIAKYRPLSVKLSIRIQEAHGHCLIHTVKTVGENPDTCPMMKVGITVIEIVQEIRDLRFQVFIAGLQIIFRKSESLQTVQEGLLSIDRFAVRMNSFSSEVHIPWDAGAVEYACAWEIIIGEIAAKIDPTQLVCLIQMLEGFLLLAIAADEELLVPEMYDICQHMNGVRTCTQSNLELVDSENRIQNCECSKNLKYVLFRIGIDLINILIMEDVAMMCISVEPCRMCTCNCHEFSYCTSFLFGILQLDLKQFIKYSMYNGSDDEWLECGSAHFQDIEFEILLPFSSKNLYLINERKKFLRIHDEYTKRLYFLWLNEVKCGCYGSFAFFGEDDWSGCIFMADFMQKLAQPQINDESKQPGFGQSIIRSSTKCA</sequence>
<dbReference type="OrthoDB" id="10051416at2759"/>
<dbReference type="GeneID" id="9938361"/>
<dbReference type="Pfam" id="PF20413">
    <property type="entry name" value="BLTP1_N"/>
    <property type="match status" value="1"/>
</dbReference>
<name>A0A1S0UC16_LOALO</name>
<protein>
    <recommendedName>
        <fullName evidence="2">Bridge-like lipid transfer protein family member 1 N-terminal domain-containing protein</fullName>
    </recommendedName>
</protein>
<dbReference type="GO" id="GO:0048488">
    <property type="term" value="P:synaptic vesicle endocytosis"/>
    <property type="evidence" value="ECO:0007669"/>
    <property type="project" value="TreeGrafter"/>
</dbReference>
<proteinExistence type="predicted"/>
<dbReference type="AlphaFoldDB" id="A0A1S0UC16"/>
<evidence type="ECO:0000256" key="1">
    <source>
        <dbReference type="SAM" id="MobiDB-lite"/>
    </source>
</evidence>
<feature type="domain" description="Bridge-like lipid transfer protein family member 1 N-terminal" evidence="2">
    <location>
        <begin position="6"/>
        <end position="579"/>
    </location>
</feature>
<dbReference type="InterPro" id="IPR033616">
    <property type="entry name" value="BLTP1"/>
</dbReference>
<evidence type="ECO:0000313" key="3">
    <source>
        <dbReference type="EMBL" id="EFO27493.2"/>
    </source>
</evidence>
<reference evidence="3" key="1">
    <citation type="submission" date="2012-04" db="EMBL/GenBank/DDBJ databases">
        <title>The Genome Sequence of Loa loa.</title>
        <authorList>
            <consortium name="The Broad Institute Genome Sequencing Platform"/>
            <consortium name="Broad Institute Genome Sequencing Center for Infectious Disease"/>
            <person name="Nutman T.B."/>
            <person name="Fink D.L."/>
            <person name="Russ C."/>
            <person name="Young S."/>
            <person name="Zeng Q."/>
            <person name="Gargeya S."/>
            <person name="Alvarado L."/>
            <person name="Berlin A."/>
            <person name="Chapman S.B."/>
            <person name="Chen Z."/>
            <person name="Freedman E."/>
            <person name="Gellesch M."/>
            <person name="Goldberg J."/>
            <person name="Griggs A."/>
            <person name="Gujja S."/>
            <person name="Heilman E.R."/>
            <person name="Heiman D."/>
            <person name="Howarth C."/>
            <person name="Mehta T."/>
            <person name="Neiman D."/>
            <person name="Pearson M."/>
            <person name="Roberts A."/>
            <person name="Saif S."/>
            <person name="Shea T."/>
            <person name="Shenoy N."/>
            <person name="Sisk P."/>
            <person name="Stolte C."/>
            <person name="Sykes S."/>
            <person name="White J."/>
            <person name="Yandava C."/>
            <person name="Haas B."/>
            <person name="Henn M.R."/>
            <person name="Nusbaum C."/>
            <person name="Birren B."/>
        </authorList>
    </citation>
    <scope>NUCLEOTIDE SEQUENCE [LARGE SCALE GENOMIC DNA]</scope>
</reference>
<dbReference type="InParanoid" id="A0A1S0UC16"/>
<dbReference type="EMBL" id="JH712164">
    <property type="protein sequence ID" value="EFO27493.2"/>
    <property type="molecule type" value="Genomic_DNA"/>
</dbReference>
<gene>
    <name evidence="3" type="ORF">LOAG_00985</name>
</gene>
<dbReference type="PANTHER" id="PTHR31640:SF1">
    <property type="entry name" value="BRIDGE-LIKE LIPID TRANSFER PROTEIN FAMILY MEMBER 1"/>
    <property type="match status" value="1"/>
</dbReference>
<organism evidence="3">
    <name type="scientific">Loa loa</name>
    <name type="common">Eye worm</name>
    <name type="synonym">Filaria loa</name>
    <dbReference type="NCBI Taxonomy" id="7209"/>
    <lineage>
        <taxon>Eukaryota</taxon>
        <taxon>Metazoa</taxon>
        <taxon>Ecdysozoa</taxon>
        <taxon>Nematoda</taxon>
        <taxon>Chromadorea</taxon>
        <taxon>Rhabditida</taxon>
        <taxon>Spirurina</taxon>
        <taxon>Spiruromorpha</taxon>
        <taxon>Filarioidea</taxon>
        <taxon>Onchocercidae</taxon>
        <taxon>Loa</taxon>
    </lineage>
</organism>
<accession>A0A1S0UC16</accession>
<dbReference type="CTD" id="9938361"/>
<dbReference type="RefSeq" id="XP_003136573.2">
    <property type="nucleotide sequence ID" value="XM_003136525.2"/>
</dbReference>
<dbReference type="InterPro" id="IPR047104">
    <property type="entry name" value="BLTP1_N"/>
</dbReference>
<feature type="region of interest" description="Disordered" evidence="1">
    <location>
        <begin position="1017"/>
        <end position="1036"/>
    </location>
</feature>
<dbReference type="PANTHER" id="PTHR31640">
    <property type="entry name" value="TRANSMEMBRANE PROTEIN KIAA1109"/>
    <property type="match status" value="1"/>
</dbReference>
<dbReference type="GO" id="GO:0098793">
    <property type="term" value="C:presynapse"/>
    <property type="evidence" value="ECO:0007669"/>
    <property type="project" value="GOC"/>
</dbReference>